<dbReference type="InParanoid" id="A0A0H2RS31"/>
<protein>
    <recommendedName>
        <fullName evidence="3">Heterokaryon incompatibility domain-containing protein</fullName>
    </recommendedName>
</protein>
<evidence type="ECO:0000313" key="1">
    <source>
        <dbReference type="EMBL" id="KLO07626.1"/>
    </source>
</evidence>
<dbReference type="OrthoDB" id="5418601at2759"/>
<dbReference type="Proteomes" id="UP000053477">
    <property type="component" value="Unassembled WGS sequence"/>
</dbReference>
<sequence length="503" mass="57279">MIQYYTHVFKPFNNSCIVLVHATKVSSRFGRFSRGGTYQRFPGECSGDRPLDPAQALEDIRTCQDHDRELRASAIEDNIIVNPNCPPRRIWDLWSNRVVPLWVTTPFQGERSKTWFAVSHSWMSEDLRHTVETPINGFEWPVPIPTETTLERVRVELLNYASKLNVNLVWLDVLCLRQAGAQANEGLRIAEWRLDVPTIGEVYPEAYRTVYYYSGLGLPFEAKEFDSPRHWQNRAWTLQETNPSRIVGGCSPLSPSMPGVGTRNLPVGEAIRPMYDKINVWESFSHVADSIFTVLEAMRHRSATNELDKVAGLNYYLAKFSPLPAYVVGDDPENAWNRIVKATHPMQRADLFFLFPEPGNGKHVWCPSWQQIKDAESLPKRRTLRKYVNLDEDCDSYSFSGYCLERCWLEGLSVIGDPGSVREGRISLVSTRGIIPVAANHSIILEDGYYTLIGGDWIDQWVLVRRTESGLYCKLSVIQIRGGDGSIRKMCSKGKGNTEMRLL</sequence>
<accession>A0A0H2RS31</accession>
<reference evidence="1 2" key="1">
    <citation type="submission" date="2015-04" db="EMBL/GenBank/DDBJ databases">
        <title>Complete genome sequence of Schizopora paradoxa KUC8140, a cosmopolitan wood degrader in East Asia.</title>
        <authorList>
            <consortium name="DOE Joint Genome Institute"/>
            <person name="Min B."/>
            <person name="Park H."/>
            <person name="Jang Y."/>
            <person name="Kim J.-J."/>
            <person name="Kim K.H."/>
            <person name="Pangilinan J."/>
            <person name="Lipzen A."/>
            <person name="Riley R."/>
            <person name="Grigoriev I.V."/>
            <person name="Spatafora J.W."/>
            <person name="Choi I.-G."/>
        </authorList>
    </citation>
    <scope>NUCLEOTIDE SEQUENCE [LARGE SCALE GENOMIC DNA]</scope>
    <source>
        <strain evidence="1 2">KUC8140</strain>
    </source>
</reference>
<gene>
    <name evidence="1" type="ORF">SCHPADRAFT_836408</name>
</gene>
<keyword evidence="2" id="KW-1185">Reference proteome</keyword>
<name>A0A0H2RS31_9AGAM</name>
<proteinExistence type="predicted"/>
<dbReference type="EMBL" id="KQ086129">
    <property type="protein sequence ID" value="KLO07626.1"/>
    <property type="molecule type" value="Genomic_DNA"/>
</dbReference>
<evidence type="ECO:0000313" key="2">
    <source>
        <dbReference type="Proteomes" id="UP000053477"/>
    </source>
</evidence>
<dbReference type="AlphaFoldDB" id="A0A0H2RS31"/>
<organism evidence="1 2">
    <name type="scientific">Schizopora paradoxa</name>
    <dbReference type="NCBI Taxonomy" id="27342"/>
    <lineage>
        <taxon>Eukaryota</taxon>
        <taxon>Fungi</taxon>
        <taxon>Dikarya</taxon>
        <taxon>Basidiomycota</taxon>
        <taxon>Agaricomycotina</taxon>
        <taxon>Agaricomycetes</taxon>
        <taxon>Hymenochaetales</taxon>
        <taxon>Schizoporaceae</taxon>
        <taxon>Schizopora</taxon>
    </lineage>
</organism>
<evidence type="ECO:0008006" key="3">
    <source>
        <dbReference type="Google" id="ProtNLM"/>
    </source>
</evidence>